<evidence type="ECO:0000313" key="5">
    <source>
        <dbReference type="Proteomes" id="UP000799770"/>
    </source>
</evidence>
<keyword evidence="1" id="KW-0596">Phosphopantetheine</keyword>
<evidence type="ECO:0000256" key="1">
    <source>
        <dbReference type="ARBA" id="ARBA00022450"/>
    </source>
</evidence>
<dbReference type="OrthoDB" id="416786at2759"/>
<evidence type="ECO:0000313" key="4">
    <source>
        <dbReference type="EMBL" id="KAF2120103.1"/>
    </source>
</evidence>
<dbReference type="AlphaFoldDB" id="A0A6A5ZMK9"/>
<dbReference type="PANTHER" id="PTHR45527:SF1">
    <property type="entry name" value="FATTY ACID SYNTHASE"/>
    <property type="match status" value="1"/>
</dbReference>
<protein>
    <recommendedName>
        <fullName evidence="3">AMP-dependent synthetase/ligase domain-containing protein</fullName>
    </recommendedName>
</protein>
<evidence type="ECO:0000259" key="3">
    <source>
        <dbReference type="Pfam" id="PF00501"/>
    </source>
</evidence>
<dbReference type="Proteomes" id="UP000799770">
    <property type="component" value="Unassembled WGS sequence"/>
</dbReference>
<dbReference type="PANTHER" id="PTHR45527">
    <property type="entry name" value="NONRIBOSOMAL PEPTIDE SYNTHETASE"/>
    <property type="match status" value="1"/>
</dbReference>
<reference evidence="4" key="1">
    <citation type="journal article" date="2020" name="Stud. Mycol.">
        <title>101 Dothideomycetes genomes: a test case for predicting lifestyles and emergence of pathogens.</title>
        <authorList>
            <person name="Haridas S."/>
            <person name="Albert R."/>
            <person name="Binder M."/>
            <person name="Bloem J."/>
            <person name="Labutti K."/>
            <person name="Salamov A."/>
            <person name="Andreopoulos B."/>
            <person name="Baker S."/>
            <person name="Barry K."/>
            <person name="Bills G."/>
            <person name="Bluhm B."/>
            <person name="Cannon C."/>
            <person name="Castanera R."/>
            <person name="Culley D."/>
            <person name="Daum C."/>
            <person name="Ezra D."/>
            <person name="Gonzalez J."/>
            <person name="Henrissat B."/>
            <person name="Kuo A."/>
            <person name="Liang C."/>
            <person name="Lipzen A."/>
            <person name="Lutzoni F."/>
            <person name="Magnuson J."/>
            <person name="Mondo S."/>
            <person name="Nolan M."/>
            <person name="Ohm R."/>
            <person name="Pangilinan J."/>
            <person name="Park H.-J."/>
            <person name="Ramirez L."/>
            <person name="Alfaro M."/>
            <person name="Sun H."/>
            <person name="Tritt A."/>
            <person name="Yoshinaga Y."/>
            <person name="Zwiers L.-H."/>
            <person name="Turgeon B."/>
            <person name="Goodwin S."/>
            <person name="Spatafora J."/>
            <person name="Crous P."/>
            <person name="Grigoriev I."/>
        </authorList>
    </citation>
    <scope>NUCLEOTIDE SEQUENCE</scope>
    <source>
        <strain evidence="4">CBS 627.86</strain>
    </source>
</reference>
<dbReference type="SUPFAM" id="SSF56801">
    <property type="entry name" value="Acetyl-CoA synthetase-like"/>
    <property type="match status" value="1"/>
</dbReference>
<dbReference type="Gene3D" id="3.40.50.12780">
    <property type="entry name" value="N-terminal domain of ligase-like"/>
    <property type="match status" value="1"/>
</dbReference>
<dbReference type="Pfam" id="PF00501">
    <property type="entry name" value="AMP-binding"/>
    <property type="match status" value="1"/>
</dbReference>
<keyword evidence="5" id="KW-1185">Reference proteome</keyword>
<name>A0A6A5ZMK9_9PLEO</name>
<dbReference type="GO" id="GO:0044550">
    <property type="term" value="P:secondary metabolite biosynthetic process"/>
    <property type="evidence" value="ECO:0007669"/>
    <property type="project" value="TreeGrafter"/>
</dbReference>
<gene>
    <name evidence="4" type="ORF">BDV96DRAFT_628649</name>
</gene>
<dbReference type="EMBL" id="ML977314">
    <property type="protein sequence ID" value="KAF2120103.1"/>
    <property type="molecule type" value="Genomic_DNA"/>
</dbReference>
<dbReference type="GO" id="GO:0031177">
    <property type="term" value="F:phosphopantetheine binding"/>
    <property type="evidence" value="ECO:0007669"/>
    <property type="project" value="TreeGrafter"/>
</dbReference>
<dbReference type="GO" id="GO:0005737">
    <property type="term" value="C:cytoplasm"/>
    <property type="evidence" value="ECO:0007669"/>
    <property type="project" value="TreeGrafter"/>
</dbReference>
<evidence type="ECO:0000256" key="2">
    <source>
        <dbReference type="ARBA" id="ARBA00022553"/>
    </source>
</evidence>
<dbReference type="InterPro" id="IPR042099">
    <property type="entry name" value="ANL_N_sf"/>
</dbReference>
<dbReference type="InterPro" id="IPR000873">
    <property type="entry name" value="AMP-dep_synth/lig_dom"/>
</dbReference>
<sequence>MSYCCVVTFDELLRLSRDEQNTVQPIPEPDPQSTAYMVYTSSSTGTSKGIEISHQAALTFCLSERPVLETGPSDIVWQGFSPAFDMFIEEVWVSIAGGAQLANRLTYVGTHTFPPDTPYASLWGSKASLRMPSIR</sequence>
<feature type="domain" description="AMP-dependent synthetase/ligase" evidence="3">
    <location>
        <begin position="19"/>
        <end position="101"/>
    </location>
</feature>
<proteinExistence type="predicted"/>
<accession>A0A6A5ZMK9</accession>
<organism evidence="4 5">
    <name type="scientific">Lophiotrema nucula</name>
    <dbReference type="NCBI Taxonomy" id="690887"/>
    <lineage>
        <taxon>Eukaryota</taxon>
        <taxon>Fungi</taxon>
        <taxon>Dikarya</taxon>
        <taxon>Ascomycota</taxon>
        <taxon>Pezizomycotina</taxon>
        <taxon>Dothideomycetes</taxon>
        <taxon>Pleosporomycetidae</taxon>
        <taxon>Pleosporales</taxon>
        <taxon>Lophiotremataceae</taxon>
        <taxon>Lophiotrema</taxon>
    </lineage>
</organism>
<keyword evidence="2" id="KW-0597">Phosphoprotein</keyword>
<dbReference type="GO" id="GO:0043041">
    <property type="term" value="P:amino acid activation for nonribosomal peptide biosynthetic process"/>
    <property type="evidence" value="ECO:0007669"/>
    <property type="project" value="TreeGrafter"/>
</dbReference>